<evidence type="ECO:0000256" key="2">
    <source>
        <dbReference type="RuleBase" id="RU003476"/>
    </source>
</evidence>
<organism evidence="4 5">
    <name type="scientific">Candidatus Gottesmanbacteria bacterium RIFCSPHIGHO2_02_FULL_39_11</name>
    <dbReference type="NCBI Taxonomy" id="1798382"/>
    <lineage>
        <taxon>Bacteria</taxon>
        <taxon>Candidatus Gottesmaniibacteriota</taxon>
    </lineage>
</organism>
<evidence type="ECO:0000313" key="5">
    <source>
        <dbReference type="Proteomes" id="UP000176923"/>
    </source>
</evidence>
<accession>A0A1F5ZUA8</accession>
<dbReference type="EMBL" id="MFJL01000015">
    <property type="protein sequence ID" value="OGG16058.1"/>
    <property type="molecule type" value="Genomic_DNA"/>
</dbReference>
<dbReference type="Proteomes" id="UP000176923">
    <property type="component" value="Unassembled WGS sequence"/>
</dbReference>
<proteinExistence type="inferred from homology"/>
<evidence type="ECO:0000313" key="4">
    <source>
        <dbReference type="EMBL" id="OGG16058.1"/>
    </source>
</evidence>
<sequence length="147" mass="16580">MSISNNKPCPVCGRYLNRAMSVDALVVKDGKVLLILRGEDPYKGYWAIPGGHLDFDETLEDAALRELKEETNLKGSQTQLLGTYSNPKRHPKQTAAATFIILDPQGEEKPGDDAKECKYFPLDKLPENLAFDHREIIDDYKHSTFNK</sequence>
<feature type="domain" description="Nudix hydrolase" evidence="3">
    <location>
        <begin position="15"/>
        <end position="143"/>
    </location>
</feature>
<comment type="similarity">
    <text evidence="2">Belongs to the Nudix hydrolase family.</text>
</comment>
<keyword evidence="1 2" id="KW-0378">Hydrolase</keyword>
<comment type="caution">
    <text evidence="4">The sequence shown here is derived from an EMBL/GenBank/DDBJ whole genome shotgun (WGS) entry which is preliminary data.</text>
</comment>
<dbReference type="GO" id="GO:0016787">
    <property type="term" value="F:hydrolase activity"/>
    <property type="evidence" value="ECO:0007669"/>
    <property type="project" value="UniProtKB-KW"/>
</dbReference>
<dbReference type="PROSITE" id="PS00893">
    <property type="entry name" value="NUDIX_BOX"/>
    <property type="match status" value="1"/>
</dbReference>
<dbReference type="SUPFAM" id="SSF55811">
    <property type="entry name" value="Nudix"/>
    <property type="match status" value="1"/>
</dbReference>
<dbReference type="Pfam" id="PF00293">
    <property type="entry name" value="NUDIX"/>
    <property type="match status" value="1"/>
</dbReference>
<reference evidence="4 5" key="1">
    <citation type="journal article" date="2016" name="Nat. Commun.">
        <title>Thousands of microbial genomes shed light on interconnected biogeochemical processes in an aquifer system.</title>
        <authorList>
            <person name="Anantharaman K."/>
            <person name="Brown C.T."/>
            <person name="Hug L.A."/>
            <person name="Sharon I."/>
            <person name="Castelle C.J."/>
            <person name="Probst A.J."/>
            <person name="Thomas B.C."/>
            <person name="Singh A."/>
            <person name="Wilkins M.J."/>
            <person name="Karaoz U."/>
            <person name="Brodie E.L."/>
            <person name="Williams K.H."/>
            <person name="Hubbard S.S."/>
            <person name="Banfield J.F."/>
        </authorList>
    </citation>
    <scope>NUCLEOTIDE SEQUENCE [LARGE SCALE GENOMIC DNA]</scope>
</reference>
<dbReference type="CDD" id="cd18873">
    <property type="entry name" value="NUDIX_NadM_like"/>
    <property type="match status" value="1"/>
</dbReference>
<dbReference type="InterPro" id="IPR015797">
    <property type="entry name" value="NUDIX_hydrolase-like_dom_sf"/>
</dbReference>
<evidence type="ECO:0000256" key="1">
    <source>
        <dbReference type="ARBA" id="ARBA00022801"/>
    </source>
</evidence>
<dbReference type="InterPro" id="IPR020476">
    <property type="entry name" value="Nudix_hydrolase"/>
</dbReference>
<dbReference type="PROSITE" id="PS51462">
    <property type="entry name" value="NUDIX"/>
    <property type="match status" value="1"/>
</dbReference>
<dbReference type="PANTHER" id="PTHR43736:SF1">
    <property type="entry name" value="DIHYDRONEOPTERIN TRIPHOSPHATE DIPHOSPHATASE"/>
    <property type="match status" value="1"/>
</dbReference>
<dbReference type="InterPro" id="IPR020084">
    <property type="entry name" value="NUDIX_hydrolase_CS"/>
</dbReference>
<dbReference type="AlphaFoldDB" id="A0A1F5ZUA8"/>
<dbReference type="PRINTS" id="PR00502">
    <property type="entry name" value="NUDIXFAMILY"/>
</dbReference>
<dbReference type="STRING" id="1798382.A3D77_01960"/>
<protein>
    <recommendedName>
        <fullName evidence="3">Nudix hydrolase domain-containing protein</fullName>
    </recommendedName>
</protein>
<evidence type="ECO:0000259" key="3">
    <source>
        <dbReference type="PROSITE" id="PS51462"/>
    </source>
</evidence>
<dbReference type="Gene3D" id="3.90.79.10">
    <property type="entry name" value="Nucleoside Triphosphate Pyrophosphohydrolase"/>
    <property type="match status" value="1"/>
</dbReference>
<dbReference type="InterPro" id="IPR000086">
    <property type="entry name" value="NUDIX_hydrolase_dom"/>
</dbReference>
<gene>
    <name evidence="4" type="ORF">A3D77_01960</name>
</gene>
<dbReference type="PANTHER" id="PTHR43736">
    <property type="entry name" value="ADP-RIBOSE PYROPHOSPHATASE"/>
    <property type="match status" value="1"/>
</dbReference>
<name>A0A1F5ZUA8_9BACT</name>